<sequence>MRKMTGTDFDNLVEYFDAMAQTNWLAAVHDQLKNLSGSWNNKKILDIGCGTGRLLERGKGEAIQLIGVDLSKEMIEKSKDLFAHQTDSTESLFEVADAYDLPLSANYVDVAISTCVMFLLPEPEKGLAEMRRVVKVGGVISMLNPSPKMSPETADQYAKKHDLSGFESESLLMWSNVSTKRHRYSNTDLNHVLTSLGMSKIQHTAVLDGLATITVAVK</sequence>
<dbReference type="GO" id="GO:0008168">
    <property type="term" value="F:methyltransferase activity"/>
    <property type="evidence" value="ECO:0007669"/>
    <property type="project" value="UniProtKB-KW"/>
</dbReference>
<proteinExistence type="predicted"/>
<dbReference type="GO" id="GO:0032259">
    <property type="term" value="P:methylation"/>
    <property type="evidence" value="ECO:0007669"/>
    <property type="project" value="UniProtKB-KW"/>
</dbReference>
<dbReference type="PANTHER" id="PTHR43591">
    <property type="entry name" value="METHYLTRANSFERASE"/>
    <property type="match status" value="1"/>
</dbReference>
<dbReference type="RefSeq" id="WP_273839827.1">
    <property type="nucleotide sequence ID" value="NZ_JAQQWT010000001.1"/>
</dbReference>
<gene>
    <name evidence="2" type="ORF">ACFFH4_06340</name>
</gene>
<name>A0ABV6NEH8_9BACI</name>
<dbReference type="Pfam" id="PF08241">
    <property type="entry name" value="Methyltransf_11"/>
    <property type="match status" value="1"/>
</dbReference>
<comment type="caution">
    <text evidence="2">The sequence shown here is derived from an EMBL/GenBank/DDBJ whole genome shotgun (WGS) entry which is preliminary data.</text>
</comment>
<accession>A0ABV6NEH8</accession>
<dbReference type="InterPro" id="IPR029063">
    <property type="entry name" value="SAM-dependent_MTases_sf"/>
</dbReference>
<dbReference type="CDD" id="cd02440">
    <property type="entry name" value="AdoMet_MTases"/>
    <property type="match status" value="1"/>
</dbReference>
<dbReference type="InterPro" id="IPR013216">
    <property type="entry name" value="Methyltransf_11"/>
</dbReference>
<reference evidence="2 3" key="1">
    <citation type="submission" date="2024-09" db="EMBL/GenBank/DDBJ databases">
        <authorList>
            <person name="Sun Q."/>
            <person name="Mori K."/>
        </authorList>
    </citation>
    <scope>NUCLEOTIDE SEQUENCE [LARGE SCALE GENOMIC DNA]</scope>
    <source>
        <strain evidence="2 3">NCAIM B.02301</strain>
    </source>
</reference>
<evidence type="ECO:0000313" key="3">
    <source>
        <dbReference type="Proteomes" id="UP001589833"/>
    </source>
</evidence>
<evidence type="ECO:0000259" key="1">
    <source>
        <dbReference type="Pfam" id="PF08241"/>
    </source>
</evidence>
<dbReference type="EMBL" id="JBHLTR010000006">
    <property type="protein sequence ID" value="MFC0558667.1"/>
    <property type="molecule type" value="Genomic_DNA"/>
</dbReference>
<dbReference type="Gene3D" id="3.40.50.150">
    <property type="entry name" value="Vaccinia Virus protein VP39"/>
    <property type="match status" value="1"/>
</dbReference>
<evidence type="ECO:0000313" key="2">
    <source>
        <dbReference type="EMBL" id="MFC0558667.1"/>
    </source>
</evidence>
<dbReference type="SUPFAM" id="SSF53335">
    <property type="entry name" value="S-adenosyl-L-methionine-dependent methyltransferases"/>
    <property type="match status" value="1"/>
</dbReference>
<dbReference type="Proteomes" id="UP001589833">
    <property type="component" value="Unassembled WGS sequence"/>
</dbReference>
<keyword evidence="2" id="KW-0808">Transferase</keyword>
<dbReference type="EC" id="2.1.1.-" evidence="2"/>
<protein>
    <submittedName>
        <fullName evidence="2">Class I SAM-dependent methyltransferase</fullName>
        <ecNumber evidence="2">2.1.1.-</ecNumber>
    </submittedName>
</protein>
<feature type="domain" description="Methyltransferase type 11" evidence="1">
    <location>
        <begin position="45"/>
        <end position="140"/>
    </location>
</feature>
<organism evidence="2 3">
    <name type="scientific">Halalkalibacter alkalisediminis</name>
    <dbReference type="NCBI Taxonomy" id="935616"/>
    <lineage>
        <taxon>Bacteria</taxon>
        <taxon>Bacillati</taxon>
        <taxon>Bacillota</taxon>
        <taxon>Bacilli</taxon>
        <taxon>Bacillales</taxon>
        <taxon>Bacillaceae</taxon>
        <taxon>Halalkalibacter</taxon>
    </lineage>
</organism>
<keyword evidence="3" id="KW-1185">Reference proteome</keyword>
<keyword evidence="2" id="KW-0489">Methyltransferase</keyword>